<protein>
    <recommendedName>
        <fullName evidence="3">Lipoprotein</fullName>
    </recommendedName>
</protein>
<evidence type="ECO:0000313" key="2">
    <source>
        <dbReference type="Proteomes" id="UP000019275"/>
    </source>
</evidence>
<reference evidence="1 2" key="1">
    <citation type="journal article" date="2014" name="Genome Announc.">
        <title>Draft Genome Sequence of the Carrageenan-Degrading Bacterium Cellulophaga sp. Strain KL-A, Isolated from Decaying Marine Algae.</title>
        <authorList>
            <person name="Shan D."/>
            <person name="Ying J."/>
            <person name="Li X."/>
            <person name="Gao Z."/>
            <person name="Wei G."/>
            <person name="Shao Z."/>
        </authorList>
    </citation>
    <scope>NUCLEOTIDE SEQUENCE [LARGE SCALE GENOMIC DNA]</scope>
    <source>
        <strain evidence="1 2">KL-A</strain>
    </source>
</reference>
<dbReference type="RefSeq" id="WP_034643614.1">
    <property type="nucleotide sequence ID" value="NZ_ARZX01000002.1"/>
</dbReference>
<gene>
    <name evidence="1" type="ORF">KLA_02807</name>
</gene>
<evidence type="ECO:0008006" key="3">
    <source>
        <dbReference type="Google" id="ProtNLM"/>
    </source>
</evidence>
<sequence>MKKFLILILITIVLFSCNRSLDKSIIEPLSPKELNRFFKTKKSFEKVYEFISKTRDKNLKSEIDKAKYIDITYNQFREFVNFASDTIYFNNIYNINKEKWNSEFGVLDKKVDSVIFHWKNKKNPPISVLKYLEYEEKNKNDKLYSFLGNNPFKVDISIDLFNENYINRDNFIKDKIDKILEKKYPLCFKFKELNSFDFEILKINSIQ</sequence>
<accession>A0ABN0RSA9</accession>
<dbReference type="Proteomes" id="UP000019275">
    <property type="component" value="Unassembled WGS sequence"/>
</dbReference>
<dbReference type="PROSITE" id="PS51257">
    <property type="entry name" value="PROKAR_LIPOPROTEIN"/>
    <property type="match status" value="1"/>
</dbReference>
<dbReference type="EMBL" id="ARZX01000002">
    <property type="protein sequence ID" value="EWH14723.1"/>
    <property type="molecule type" value="Genomic_DNA"/>
</dbReference>
<proteinExistence type="predicted"/>
<organism evidence="1 2">
    <name type="scientific">Cellulophaga geojensis KL-A</name>
    <dbReference type="NCBI Taxonomy" id="1328323"/>
    <lineage>
        <taxon>Bacteria</taxon>
        <taxon>Pseudomonadati</taxon>
        <taxon>Bacteroidota</taxon>
        <taxon>Flavobacteriia</taxon>
        <taxon>Flavobacteriales</taxon>
        <taxon>Flavobacteriaceae</taxon>
        <taxon>Cellulophaga</taxon>
    </lineage>
</organism>
<comment type="caution">
    <text evidence="1">The sequence shown here is derived from an EMBL/GenBank/DDBJ whole genome shotgun (WGS) entry which is preliminary data.</text>
</comment>
<evidence type="ECO:0000313" key="1">
    <source>
        <dbReference type="EMBL" id="EWH14723.1"/>
    </source>
</evidence>
<name>A0ABN0RSA9_9FLAO</name>
<keyword evidence="2" id="KW-1185">Reference proteome</keyword>